<evidence type="ECO:0000256" key="2">
    <source>
        <dbReference type="ARBA" id="ARBA00004167"/>
    </source>
</evidence>
<dbReference type="PANTHER" id="PTHR46300:SF2">
    <property type="entry name" value="CYTOCHROME P450 MONOOXYGENASE ALNH-RELATED"/>
    <property type="match status" value="1"/>
</dbReference>
<dbReference type="OMA" id="PAMWENP"/>
<evidence type="ECO:0000256" key="3">
    <source>
        <dbReference type="ARBA" id="ARBA00005179"/>
    </source>
</evidence>
<comment type="cofactor">
    <cofactor evidence="1 13">
        <name>heme</name>
        <dbReference type="ChEBI" id="CHEBI:30413"/>
    </cofactor>
</comment>
<name>A0A5M3N199_CONPW</name>
<keyword evidence="11 14" id="KW-0503">Monooxygenase</keyword>
<dbReference type="SUPFAM" id="SSF48264">
    <property type="entry name" value="Cytochrome P450"/>
    <property type="match status" value="1"/>
</dbReference>
<dbReference type="InterPro" id="IPR002401">
    <property type="entry name" value="Cyt_P450_E_grp-I"/>
</dbReference>
<keyword evidence="6" id="KW-0812">Transmembrane</keyword>
<comment type="similarity">
    <text evidence="4 14">Belongs to the cytochrome P450 family.</text>
</comment>
<dbReference type="PANTHER" id="PTHR46300">
    <property type="entry name" value="P450, PUTATIVE (EUROFUNG)-RELATED-RELATED"/>
    <property type="match status" value="1"/>
</dbReference>
<dbReference type="GeneID" id="19207307"/>
<gene>
    <name evidence="15" type="ORF">CONPUDRAFT_48940</name>
</gene>
<dbReference type="EMBL" id="JH711574">
    <property type="protein sequence ID" value="EIW84794.1"/>
    <property type="molecule type" value="Genomic_DNA"/>
</dbReference>
<evidence type="ECO:0000313" key="16">
    <source>
        <dbReference type="Proteomes" id="UP000053558"/>
    </source>
</evidence>
<dbReference type="PRINTS" id="PR00463">
    <property type="entry name" value="EP450I"/>
</dbReference>
<dbReference type="Proteomes" id="UP000053558">
    <property type="component" value="Unassembled WGS sequence"/>
</dbReference>
<dbReference type="GO" id="GO:0016705">
    <property type="term" value="F:oxidoreductase activity, acting on paired donors, with incorporation or reduction of molecular oxygen"/>
    <property type="evidence" value="ECO:0007669"/>
    <property type="project" value="InterPro"/>
</dbReference>
<dbReference type="GO" id="GO:0005506">
    <property type="term" value="F:iron ion binding"/>
    <property type="evidence" value="ECO:0007669"/>
    <property type="project" value="InterPro"/>
</dbReference>
<dbReference type="Gene3D" id="1.10.630.10">
    <property type="entry name" value="Cytochrome P450"/>
    <property type="match status" value="1"/>
</dbReference>
<accession>A0A5M3N199</accession>
<comment type="caution">
    <text evidence="15">The sequence shown here is derived from an EMBL/GenBank/DDBJ whole genome shotgun (WGS) entry which is preliminary data.</text>
</comment>
<evidence type="ECO:0000256" key="7">
    <source>
        <dbReference type="ARBA" id="ARBA00022723"/>
    </source>
</evidence>
<evidence type="ECO:0000256" key="6">
    <source>
        <dbReference type="ARBA" id="ARBA00022692"/>
    </source>
</evidence>
<evidence type="ECO:0000256" key="10">
    <source>
        <dbReference type="ARBA" id="ARBA00023004"/>
    </source>
</evidence>
<evidence type="ECO:0000313" key="15">
    <source>
        <dbReference type="EMBL" id="EIW84794.1"/>
    </source>
</evidence>
<dbReference type="GO" id="GO:0004497">
    <property type="term" value="F:monooxygenase activity"/>
    <property type="evidence" value="ECO:0007669"/>
    <property type="project" value="UniProtKB-KW"/>
</dbReference>
<keyword evidence="8" id="KW-1133">Transmembrane helix</keyword>
<comment type="subcellular location">
    <subcellularLocation>
        <location evidence="2">Membrane</location>
        <topology evidence="2">Single-pass membrane protein</topology>
    </subcellularLocation>
</comment>
<dbReference type="InterPro" id="IPR001128">
    <property type="entry name" value="Cyt_P450"/>
</dbReference>
<dbReference type="RefSeq" id="XP_007764115.1">
    <property type="nucleotide sequence ID" value="XM_007765925.1"/>
</dbReference>
<comment type="pathway">
    <text evidence="3">Secondary metabolite biosynthesis.</text>
</comment>
<sequence length="162" mass="18023">MVLYPEVQKRAQEEIDKVVGTDRLPDFQDRASLPYLEAVYRETMRLKPVGPIGVPHAATNEDVYKGYYIPKGKAMSQNPVKYPDPSAFKPERFLDSEGKLNDDTVTYAFGFGRRICPGRHFASGSSWIAMANILASFSIGKAKDAAGNPIDCEPDWYLAIST</sequence>
<evidence type="ECO:0000256" key="4">
    <source>
        <dbReference type="ARBA" id="ARBA00010617"/>
    </source>
</evidence>
<evidence type="ECO:0000256" key="12">
    <source>
        <dbReference type="ARBA" id="ARBA00023136"/>
    </source>
</evidence>
<evidence type="ECO:0000256" key="9">
    <source>
        <dbReference type="ARBA" id="ARBA00023002"/>
    </source>
</evidence>
<dbReference type="InterPro" id="IPR017972">
    <property type="entry name" value="Cyt_P450_CS"/>
</dbReference>
<keyword evidence="9 14" id="KW-0560">Oxidoreductase</keyword>
<evidence type="ECO:0000256" key="14">
    <source>
        <dbReference type="RuleBase" id="RU000461"/>
    </source>
</evidence>
<feature type="binding site" description="axial binding residue" evidence="13">
    <location>
        <position position="116"/>
    </location>
    <ligand>
        <name>heme</name>
        <dbReference type="ChEBI" id="CHEBI:30413"/>
    </ligand>
    <ligandPart>
        <name>Fe</name>
        <dbReference type="ChEBI" id="CHEBI:18248"/>
    </ligandPart>
</feature>
<dbReference type="PROSITE" id="PS00086">
    <property type="entry name" value="CYTOCHROME_P450"/>
    <property type="match status" value="1"/>
</dbReference>
<evidence type="ECO:0000256" key="11">
    <source>
        <dbReference type="ARBA" id="ARBA00023033"/>
    </source>
</evidence>
<keyword evidence="12" id="KW-0472">Membrane</keyword>
<dbReference type="PRINTS" id="PR00385">
    <property type="entry name" value="P450"/>
</dbReference>
<dbReference type="InterPro" id="IPR050364">
    <property type="entry name" value="Cytochrome_P450_fung"/>
</dbReference>
<keyword evidence="10 13" id="KW-0408">Iron</keyword>
<dbReference type="Pfam" id="PF00067">
    <property type="entry name" value="p450"/>
    <property type="match status" value="1"/>
</dbReference>
<dbReference type="GO" id="GO:0016020">
    <property type="term" value="C:membrane"/>
    <property type="evidence" value="ECO:0007669"/>
    <property type="project" value="UniProtKB-SubCell"/>
</dbReference>
<evidence type="ECO:0000256" key="13">
    <source>
        <dbReference type="PIRSR" id="PIRSR602401-1"/>
    </source>
</evidence>
<protein>
    <submittedName>
        <fullName evidence="15">Cytochrome P450</fullName>
    </submittedName>
</protein>
<keyword evidence="5 13" id="KW-0349">Heme</keyword>
<dbReference type="GO" id="GO:0020037">
    <property type="term" value="F:heme binding"/>
    <property type="evidence" value="ECO:0007669"/>
    <property type="project" value="InterPro"/>
</dbReference>
<evidence type="ECO:0000256" key="1">
    <source>
        <dbReference type="ARBA" id="ARBA00001971"/>
    </source>
</evidence>
<proteinExistence type="inferred from homology"/>
<reference evidence="16" key="1">
    <citation type="journal article" date="2012" name="Science">
        <title>The Paleozoic origin of enzymatic lignin decomposition reconstructed from 31 fungal genomes.</title>
        <authorList>
            <person name="Floudas D."/>
            <person name="Binder M."/>
            <person name="Riley R."/>
            <person name="Barry K."/>
            <person name="Blanchette R.A."/>
            <person name="Henrissat B."/>
            <person name="Martinez A.T."/>
            <person name="Otillar R."/>
            <person name="Spatafora J.W."/>
            <person name="Yadav J.S."/>
            <person name="Aerts A."/>
            <person name="Benoit I."/>
            <person name="Boyd A."/>
            <person name="Carlson A."/>
            <person name="Copeland A."/>
            <person name="Coutinho P.M."/>
            <person name="de Vries R.P."/>
            <person name="Ferreira P."/>
            <person name="Findley K."/>
            <person name="Foster B."/>
            <person name="Gaskell J."/>
            <person name="Glotzer D."/>
            <person name="Gorecki P."/>
            <person name="Heitman J."/>
            <person name="Hesse C."/>
            <person name="Hori C."/>
            <person name="Igarashi K."/>
            <person name="Jurgens J.A."/>
            <person name="Kallen N."/>
            <person name="Kersten P."/>
            <person name="Kohler A."/>
            <person name="Kuees U."/>
            <person name="Kumar T.K.A."/>
            <person name="Kuo A."/>
            <person name="LaButti K."/>
            <person name="Larrondo L.F."/>
            <person name="Lindquist E."/>
            <person name="Ling A."/>
            <person name="Lombard V."/>
            <person name="Lucas S."/>
            <person name="Lundell T."/>
            <person name="Martin R."/>
            <person name="McLaughlin D.J."/>
            <person name="Morgenstern I."/>
            <person name="Morin E."/>
            <person name="Murat C."/>
            <person name="Nagy L.G."/>
            <person name="Nolan M."/>
            <person name="Ohm R.A."/>
            <person name="Patyshakuliyeva A."/>
            <person name="Rokas A."/>
            <person name="Ruiz-Duenas F.J."/>
            <person name="Sabat G."/>
            <person name="Salamov A."/>
            <person name="Samejima M."/>
            <person name="Schmutz J."/>
            <person name="Slot J.C."/>
            <person name="St John F."/>
            <person name="Stenlid J."/>
            <person name="Sun H."/>
            <person name="Sun S."/>
            <person name="Syed K."/>
            <person name="Tsang A."/>
            <person name="Wiebenga A."/>
            <person name="Young D."/>
            <person name="Pisabarro A."/>
            <person name="Eastwood D.C."/>
            <person name="Martin F."/>
            <person name="Cullen D."/>
            <person name="Grigoriev I.V."/>
            <person name="Hibbett D.S."/>
        </authorList>
    </citation>
    <scope>NUCLEOTIDE SEQUENCE [LARGE SCALE GENOMIC DNA]</scope>
    <source>
        <strain evidence="16">RWD-64-598 SS2</strain>
    </source>
</reference>
<dbReference type="AlphaFoldDB" id="A0A5M3N199"/>
<keyword evidence="7 13" id="KW-0479">Metal-binding</keyword>
<keyword evidence="16" id="KW-1185">Reference proteome</keyword>
<dbReference type="KEGG" id="cput:CONPUDRAFT_48940"/>
<organism evidence="15 16">
    <name type="scientific">Coniophora puteana (strain RWD-64-598)</name>
    <name type="common">Brown rot fungus</name>
    <dbReference type="NCBI Taxonomy" id="741705"/>
    <lineage>
        <taxon>Eukaryota</taxon>
        <taxon>Fungi</taxon>
        <taxon>Dikarya</taxon>
        <taxon>Basidiomycota</taxon>
        <taxon>Agaricomycotina</taxon>
        <taxon>Agaricomycetes</taxon>
        <taxon>Agaricomycetidae</taxon>
        <taxon>Boletales</taxon>
        <taxon>Coniophorineae</taxon>
        <taxon>Coniophoraceae</taxon>
        <taxon>Coniophora</taxon>
    </lineage>
</organism>
<dbReference type="InterPro" id="IPR036396">
    <property type="entry name" value="Cyt_P450_sf"/>
</dbReference>
<evidence type="ECO:0000256" key="8">
    <source>
        <dbReference type="ARBA" id="ARBA00022989"/>
    </source>
</evidence>
<dbReference type="OrthoDB" id="2789670at2759"/>
<evidence type="ECO:0000256" key="5">
    <source>
        <dbReference type="ARBA" id="ARBA00022617"/>
    </source>
</evidence>